<evidence type="ECO:0000256" key="2">
    <source>
        <dbReference type="ARBA" id="ARBA00022692"/>
    </source>
</evidence>
<dbReference type="InterPro" id="IPR050332">
    <property type="entry name" value="GPCR_2"/>
</dbReference>
<accession>H3CJI4</accession>
<feature type="transmembrane region" description="Helical" evidence="5">
    <location>
        <begin position="48"/>
        <end position="68"/>
    </location>
</feature>
<dbReference type="Gene3D" id="1.20.1070.10">
    <property type="entry name" value="Rhodopsin 7-helix transmembrane proteins"/>
    <property type="match status" value="1"/>
</dbReference>
<dbReference type="GO" id="GO:0001635">
    <property type="term" value="F:calcitonin gene-related peptide receptor activity"/>
    <property type="evidence" value="ECO:0007669"/>
    <property type="project" value="TreeGrafter"/>
</dbReference>
<sequence length="183" mass="20940">MFLNLFQRNCPPVYLNPVTNKRSKLFFCLFAVSSRSLSCQRVSLHKNLFLSFIINSIVTILWLSVFVANNQEITTSNEGSCKFLAVVMLYTQTSTIFWMLCEGIYLHTLIIVAVFVGEQQLFWYYVLGWGFPIVPSITYAVARGLFFNDKCWISPRTHLLYIIHGPIYAALIVSIPPPPPYAL</sequence>
<evidence type="ECO:0000256" key="4">
    <source>
        <dbReference type="ARBA" id="ARBA00023136"/>
    </source>
</evidence>
<dbReference type="PANTHER" id="PTHR45620">
    <property type="entry name" value="PDF RECEPTOR-LIKE PROTEIN-RELATED"/>
    <property type="match status" value="1"/>
</dbReference>
<evidence type="ECO:0000313" key="8">
    <source>
        <dbReference type="Proteomes" id="UP000007303"/>
    </source>
</evidence>
<feature type="transmembrane region" description="Helical" evidence="5">
    <location>
        <begin position="158"/>
        <end position="175"/>
    </location>
</feature>
<comment type="subcellular location">
    <subcellularLocation>
        <location evidence="1">Membrane</location>
        <topology evidence="1">Multi-pass membrane protein</topology>
    </subcellularLocation>
</comment>
<dbReference type="InParanoid" id="H3CJI4"/>
<evidence type="ECO:0000256" key="3">
    <source>
        <dbReference type="ARBA" id="ARBA00022989"/>
    </source>
</evidence>
<feature type="transmembrane region" description="Helical" evidence="5">
    <location>
        <begin position="96"/>
        <end position="116"/>
    </location>
</feature>
<dbReference type="STRING" id="99883.ENSTNIP00000008413"/>
<proteinExistence type="predicted"/>
<dbReference type="GO" id="GO:0007166">
    <property type="term" value="P:cell surface receptor signaling pathway"/>
    <property type="evidence" value="ECO:0007669"/>
    <property type="project" value="InterPro"/>
</dbReference>
<dbReference type="AlphaFoldDB" id="H3CJI4"/>
<protein>
    <recommendedName>
        <fullName evidence="6">G-protein coupled receptors family 2 profile 2 domain-containing protein</fullName>
    </recommendedName>
</protein>
<dbReference type="PROSITE" id="PS50261">
    <property type="entry name" value="G_PROTEIN_RECEP_F2_4"/>
    <property type="match status" value="1"/>
</dbReference>
<evidence type="ECO:0000259" key="6">
    <source>
        <dbReference type="PROSITE" id="PS50261"/>
    </source>
</evidence>
<dbReference type="HOGENOM" id="CLU_1474750_0_0_1"/>
<feature type="domain" description="G-protein coupled receptors family 2 profile 2" evidence="6">
    <location>
        <begin position="1"/>
        <end position="174"/>
    </location>
</feature>
<reference evidence="7" key="2">
    <citation type="submission" date="2025-08" db="UniProtKB">
        <authorList>
            <consortium name="Ensembl"/>
        </authorList>
    </citation>
    <scope>IDENTIFICATION</scope>
</reference>
<feature type="transmembrane region" description="Helical" evidence="5">
    <location>
        <begin position="122"/>
        <end position="146"/>
    </location>
</feature>
<dbReference type="GO" id="GO:0001605">
    <property type="term" value="F:adrenomedullin receptor activity"/>
    <property type="evidence" value="ECO:0007669"/>
    <property type="project" value="TreeGrafter"/>
</dbReference>
<keyword evidence="2 5" id="KW-0812">Transmembrane</keyword>
<dbReference type="GO" id="GO:0007189">
    <property type="term" value="P:adenylate cyclase-activating G protein-coupled receptor signaling pathway"/>
    <property type="evidence" value="ECO:0007669"/>
    <property type="project" value="TreeGrafter"/>
</dbReference>
<evidence type="ECO:0000313" key="7">
    <source>
        <dbReference type="Ensembl" id="ENSTNIP00000008413.1"/>
    </source>
</evidence>
<dbReference type="Pfam" id="PF00002">
    <property type="entry name" value="7tm_2"/>
    <property type="match status" value="1"/>
</dbReference>
<evidence type="ECO:0000256" key="1">
    <source>
        <dbReference type="ARBA" id="ARBA00004141"/>
    </source>
</evidence>
<dbReference type="InterPro" id="IPR000832">
    <property type="entry name" value="GPCR_2_secretin-like"/>
</dbReference>
<dbReference type="PANTHER" id="PTHR45620:SF4">
    <property type="entry name" value="CALCITONIN RECEPTOR"/>
    <property type="match status" value="1"/>
</dbReference>
<keyword evidence="3 5" id="KW-1133">Transmembrane helix</keyword>
<dbReference type="InterPro" id="IPR017981">
    <property type="entry name" value="GPCR_2-like_7TM"/>
</dbReference>
<dbReference type="Ensembl" id="ENSTNIT00000008580.1">
    <property type="protein sequence ID" value="ENSTNIP00000008413.1"/>
    <property type="gene ID" value="ENSTNIG00000005703.1"/>
</dbReference>
<keyword evidence="8" id="KW-1185">Reference proteome</keyword>
<evidence type="ECO:0000256" key="5">
    <source>
        <dbReference type="SAM" id="Phobius"/>
    </source>
</evidence>
<dbReference type="GeneTree" id="ENSGT00940000155380"/>
<name>H3CJI4_TETNG</name>
<dbReference type="GO" id="GO:0001525">
    <property type="term" value="P:angiogenesis"/>
    <property type="evidence" value="ECO:0007669"/>
    <property type="project" value="TreeGrafter"/>
</dbReference>
<dbReference type="Proteomes" id="UP000007303">
    <property type="component" value="Unassembled WGS sequence"/>
</dbReference>
<reference evidence="7" key="3">
    <citation type="submission" date="2025-09" db="UniProtKB">
        <authorList>
            <consortium name="Ensembl"/>
        </authorList>
    </citation>
    <scope>IDENTIFICATION</scope>
</reference>
<dbReference type="PRINTS" id="PR00249">
    <property type="entry name" value="GPCRSECRETIN"/>
</dbReference>
<keyword evidence="4 5" id="KW-0472">Membrane</keyword>
<organism evidence="7 8">
    <name type="scientific">Tetraodon nigroviridis</name>
    <name type="common">Spotted green pufferfish</name>
    <name type="synonym">Chelonodon nigroviridis</name>
    <dbReference type="NCBI Taxonomy" id="99883"/>
    <lineage>
        <taxon>Eukaryota</taxon>
        <taxon>Metazoa</taxon>
        <taxon>Chordata</taxon>
        <taxon>Craniata</taxon>
        <taxon>Vertebrata</taxon>
        <taxon>Euteleostomi</taxon>
        <taxon>Actinopterygii</taxon>
        <taxon>Neopterygii</taxon>
        <taxon>Teleostei</taxon>
        <taxon>Neoteleostei</taxon>
        <taxon>Acanthomorphata</taxon>
        <taxon>Eupercaria</taxon>
        <taxon>Tetraodontiformes</taxon>
        <taxon>Tetradontoidea</taxon>
        <taxon>Tetraodontidae</taxon>
        <taxon>Tetraodon</taxon>
    </lineage>
</organism>
<dbReference type="OMA" id="WISPRTH"/>
<reference evidence="8" key="1">
    <citation type="journal article" date="2004" name="Nature">
        <title>Genome duplication in the teleost fish Tetraodon nigroviridis reveals the early vertebrate proto-karyotype.</title>
        <authorList>
            <person name="Jaillon O."/>
            <person name="Aury J.-M."/>
            <person name="Brunet F."/>
            <person name="Petit J.-L."/>
            <person name="Stange-Thomann N."/>
            <person name="Mauceli E."/>
            <person name="Bouneau L."/>
            <person name="Fischer C."/>
            <person name="Ozouf-Costaz C."/>
            <person name="Bernot A."/>
            <person name="Nicaud S."/>
            <person name="Jaffe D."/>
            <person name="Fisher S."/>
            <person name="Lutfalla G."/>
            <person name="Dossat C."/>
            <person name="Segurens B."/>
            <person name="Dasilva C."/>
            <person name="Salanoubat M."/>
            <person name="Levy M."/>
            <person name="Boudet N."/>
            <person name="Castellano S."/>
            <person name="Anthouard V."/>
            <person name="Jubin C."/>
            <person name="Castelli V."/>
            <person name="Katinka M."/>
            <person name="Vacherie B."/>
            <person name="Biemont C."/>
            <person name="Skalli Z."/>
            <person name="Cattolico L."/>
            <person name="Poulain J."/>
            <person name="De Berardinis V."/>
            <person name="Cruaud C."/>
            <person name="Duprat S."/>
            <person name="Brottier P."/>
            <person name="Coutanceau J.-P."/>
            <person name="Gouzy J."/>
            <person name="Parra G."/>
            <person name="Lardier G."/>
            <person name="Chapple C."/>
            <person name="McKernan K.J."/>
            <person name="McEwan P."/>
            <person name="Bosak S."/>
            <person name="Kellis M."/>
            <person name="Volff J.-N."/>
            <person name="Guigo R."/>
            <person name="Zody M.C."/>
            <person name="Mesirov J."/>
            <person name="Lindblad-Toh K."/>
            <person name="Birren B."/>
            <person name="Nusbaum C."/>
            <person name="Kahn D."/>
            <person name="Robinson-Rechavi M."/>
            <person name="Laudet V."/>
            <person name="Schachter V."/>
            <person name="Quetier F."/>
            <person name="Saurin W."/>
            <person name="Scarpelli C."/>
            <person name="Wincker P."/>
            <person name="Lander E.S."/>
            <person name="Weissenbach J."/>
            <person name="Roest Crollius H."/>
        </authorList>
    </citation>
    <scope>NUCLEOTIDE SEQUENCE [LARGE SCALE GENOMIC DNA]</scope>
</reference>
<dbReference type="GO" id="GO:0005886">
    <property type="term" value="C:plasma membrane"/>
    <property type="evidence" value="ECO:0007669"/>
    <property type="project" value="TreeGrafter"/>
</dbReference>